<keyword evidence="2 11" id="KW-0031">Aminopeptidase</keyword>
<dbReference type="GO" id="GO:0043171">
    <property type="term" value="P:peptide catabolic process"/>
    <property type="evidence" value="ECO:0007669"/>
    <property type="project" value="TreeGrafter"/>
</dbReference>
<dbReference type="InterPro" id="IPR027268">
    <property type="entry name" value="Peptidase_M4/M1_CTD_sf"/>
</dbReference>
<reference evidence="15" key="1">
    <citation type="submission" date="2021-03" db="EMBL/GenBank/DDBJ databases">
        <authorList>
            <person name="Palmer J.M."/>
        </authorList>
    </citation>
    <scope>NUCLEOTIDE SEQUENCE</scope>
    <source>
        <strain evidence="15">ARV_011</strain>
    </source>
</reference>
<feature type="binding site" evidence="9">
    <location>
        <position position="336"/>
    </location>
    <ligand>
        <name>Zn(2+)</name>
        <dbReference type="ChEBI" id="CHEBI:29105"/>
        <note>catalytic</note>
    </ligand>
</feature>
<dbReference type="InterPro" id="IPR034016">
    <property type="entry name" value="M1_APN-typ"/>
</dbReference>
<dbReference type="SUPFAM" id="SSF55486">
    <property type="entry name" value="Metalloproteases ('zincins'), catalytic domain"/>
    <property type="match status" value="1"/>
</dbReference>
<keyword evidence="7 11" id="KW-0482">Metalloprotease</keyword>
<dbReference type="Pfam" id="PF11838">
    <property type="entry name" value="ERAP1_C"/>
    <property type="match status" value="1"/>
</dbReference>
<dbReference type="OrthoDB" id="10031169at2759"/>
<organism evidence="15 16">
    <name type="scientific">Scheffersomyces spartinae</name>
    <dbReference type="NCBI Taxonomy" id="45513"/>
    <lineage>
        <taxon>Eukaryota</taxon>
        <taxon>Fungi</taxon>
        <taxon>Dikarya</taxon>
        <taxon>Ascomycota</taxon>
        <taxon>Saccharomycotina</taxon>
        <taxon>Pichiomycetes</taxon>
        <taxon>Debaryomycetaceae</taxon>
        <taxon>Scheffersomyces</taxon>
    </lineage>
</organism>
<feature type="site" description="Transition state stabilizer" evidence="10">
    <location>
        <position position="399"/>
    </location>
</feature>
<dbReference type="GO" id="GO:0005737">
    <property type="term" value="C:cytoplasm"/>
    <property type="evidence" value="ECO:0007669"/>
    <property type="project" value="TreeGrafter"/>
</dbReference>
<dbReference type="GO" id="GO:0070006">
    <property type="term" value="F:metalloaminopeptidase activity"/>
    <property type="evidence" value="ECO:0007669"/>
    <property type="project" value="TreeGrafter"/>
</dbReference>
<dbReference type="Gene3D" id="1.25.50.20">
    <property type="match status" value="1"/>
</dbReference>
<dbReference type="Gene3D" id="1.10.390.10">
    <property type="entry name" value="Neutral Protease Domain 2"/>
    <property type="match status" value="1"/>
</dbReference>
<dbReference type="InterPro" id="IPR045357">
    <property type="entry name" value="Aminopeptidase_N-like_N"/>
</dbReference>
<dbReference type="InterPro" id="IPR050344">
    <property type="entry name" value="Peptidase_M1_aminopeptidases"/>
</dbReference>
<evidence type="ECO:0000256" key="2">
    <source>
        <dbReference type="ARBA" id="ARBA00022438"/>
    </source>
</evidence>
<evidence type="ECO:0000313" key="16">
    <source>
        <dbReference type="Proteomes" id="UP000790833"/>
    </source>
</evidence>
<dbReference type="FunFam" id="1.10.390.10:FF:000001">
    <property type="entry name" value="Aminopeptidase"/>
    <property type="match status" value="1"/>
</dbReference>
<feature type="binding site" evidence="9">
    <location>
        <position position="313"/>
    </location>
    <ligand>
        <name>Zn(2+)</name>
        <dbReference type="ChEBI" id="CHEBI:29105"/>
        <note>catalytic</note>
    </ligand>
</feature>
<dbReference type="EC" id="3.4.11.-" evidence="11"/>
<dbReference type="GO" id="GO:0016020">
    <property type="term" value="C:membrane"/>
    <property type="evidence" value="ECO:0007669"/>
    <property type="project" value="TreeGrafter"/>
</dbReference>
<keyword evidence="16" id="KW-1185">Reference proteome</keyword>
<evidence type="ECO:0000259" key="12">
    <source>
        <dbReference type="Pfam" id="PF01433"/>
    </source>
</evidence>
<dbReference type="GO" id="GO:0008270">
    <property type="term" value="F:zinc ion binding"/>
    <property type="evidence" value="ECO:0007669"/>
    <property type="project" value="UniProtKB-UniRule"/>
</dbReference>
<evidence type="ECO:0000256" key="1">
    <source>
        <dbReference type="ARBA" id="ARBA00010136"/>
    </source>
</evidence>
<dbReference type="Proteomes" id="UP000790833">
    <property type="component" value="Unassembled WGS sequence"/>
</dbReference>
<keyword evidence="6 9" id="KW-0862">Zinc</keyword>
<keyword evidence="3 11" id="KW-0645">Protease</keyword>
<dbReference type="FunFam" id="2.60.40.1730:FF:000002">
    <property type="entry name" value="Aminopeptidase"/>
    <property type="match status" value="1"/>
</dbReference>
<evidence type="ECO:0000256" key="8">
    <source>
        <dbReference type="PIRSR" id="PIRSR634016-1"/>
    </source>
</evidence>
<dbReference type="Pfam" id="PF01433">
    <property type="entry name" value="Peptidase_M1"/>
    <property type="match status" value="1"/>
</dbReference>
<dbReference type="InterPro" id="IPR024571">
    <property type="entry name" value="ERAP1-like_C_dom"/>
</dbReference>
<evidence type="ECO:0000256" key="4">
    <source>
        <dbReference type="ARBA" id="ARBA00022723"/>
    </source>
</evidence>
<comment type="similarity">
    <text evidence="1 11">Belongs to the peptidase M1 family.</text>
</comment>
<dbReference type="InterPro" id="IPR014782">
    <property type="entry name" value="Peptidase_M1_dom"/>
</dbReference>
<dbReference type="PANTHER" id="PTHR11533:SF171">
    <property type="entry name" value="AMINOPEPTIDASE"/>
    <property type="match status" value="1"/>
</dbReference>
<keyword evidence="4 9" id="KW-0479">Metal-binding</keyword>
<dbReference type="Gene3D" id="2.60.40.1910">
    <property type="match status" value="1"/>
</dbReference>
<feature type="domain" description="ERAP1-like C-terminal" evidence="13">
    <location>
        <begin position="531"/>
        <end position="856"/>
    </location>
</feature>
<feature type="active site" description="Proton acceptor" evidence="8">
    <location>
        <position position="314"/>
    </location>
</feature>
<evidence type="ECO:0000313" key="15">
    <source>
        <dbReference type="EMBL" id="KAG7193589.1"/>
    </source>
</evidence>
<dbReference type="PRINTS" id="PR00756">
    <property type="entry name" value="ALADIPTASE"/>
</dbReference>
<proteinExistence type="inferred from homology"/>
<gene>
    <name evidence="15" type="ORF">KQ657_000660</name>
</gene>
<dbReference type="RefSeq" id="XP_043049137.1">
    <property type="nucleotide sequence ID" value="XM_043191494.1"/>
</dbReference>
<evidence type="ECO:0000256" key="11">
    <source>
        <dbReference type="RuleBase" id="RU364040"/>
    </source>
</evidence>
<dbReference type="InterPro" id="IPR042097">
    <property type="entry name" value="Aminopeptidase_N-like_N_sf"/>
</dbReference>
<dbReference type="CDD" id="cd09601">
    <property type="entry name" value="M1_APN-Q_like"/>
    <property type="match status" value="1"/>
</dbReference>
<evidence type="ECO:0000256" key="6">
    <source>
        <dbReference type="ARBA" id="ARBA00022833"/>
    </source>
</evidence>
<sequence>MTETYYESLPTFLRPTHYQLVVHDIEVEKDTFSGEVKISFDVTNNTKQVHVNYRDLKIKDATIHVADGSIIPLESLDENKSKEYCVLNFTQELIAGQAGVVCHIKYDGRIHSNMAGLYKSLYNEEDETKWMLSTQFEATDARRTFPCLDEPALKATFDLELHVPKQWTALANTPVESISELESANVYKFERTPIMSTYLVAWACGDFEYVESFTEGLYHDNKPLPVRIYTTKGGYIKDAQLALEIAPKIIDYFSKVFDIKYPLKKLDLIAVHSFSHNAMENWGLITYRSTALLYNEAKSEPSYKQKVAYVVAHELAHQWFGNLVTMKWWDELWLNEGFATWVGFTAVDYLYPEWDIFSKFVSESLQQALTLDGLRSSHPIEVPVKDALDIDQVFDEISYLKGASTILMLSKYLGTELFLKGVANYLKKHQFSNATTHDLWLSVQEVSGKPVVQMMESWIKKIGFPVISVDINDDDSKLTVSQSRFLNGGDVTEDENLVTWWVPLNPNSKTLELDALEEKSVEISLTSEQKLLKLNKDTSGAYRVNYSSELLDKHIHPYLNELLPTDLVGLIADSAAMARGDYNSTVTLLKLLKSSAAETTDAYVFWLELSKILSNLKTVFIDEDDEELSKGLKAFVKSIYEPEALKLLNELKTNETQTNDFLRVNLRSLVLTAAGLNGIEPVIDYAYELFSKWSETGVIDPSFRLFIFTVVASSSEKFSNSKFDLIMKEVTNPSSLDSREVALSALGHTVDPEFSAILLGLLLKTDTIPVMDSHFLGIQMSKNTATRRAFWNFFKENYQSFYEVMSSNMVVLDRFIKFTLGNYQSMEMYQEVEQLFKDKDVHGFEFSYKQSLDRIKINAVWREGHKEEVKEWLKANGYY</sequence>
<keyword evidence="5 11" id="KW-0378">Hydrolase</keyword>
<dbReference type="EMBL" id="JAHMUF010000011">
    <property type="protein sequence ID" value="KAG7193589.1"/>
    <property type="molecule type" value="Genomic_DNA"/>
</dbReference>
<evidence type="ECO:0000256" key="10">
    <source>
        <dbReference type="PIRSR" id="PIRSR634016-4"/>
    </source>
</evidence>
<feature type="domain" description="Aminopeptidase N-like N-terminal" evidence="14">
    <location>
        <begin position="15"/>
        <end position="199"/>
    </location>
</feature>
<dbReference type="InterPro" id="IPR001930">
    <property type="entry name" value="Peptidase_M1"/>
</dbReference>
<dbReference type="SUPFAM" id="SSF63737">
    <property type="entry name" value="Leukotriene A4 hydrolase N-terminal domain"/>
    <property type="match status" value="1"/>
</dbReference>
<dbReference type="GO" id="GO:0006508">
    <property type="term" value="P:proteolysis"/>
    <property type="evidence" value="ECO:0007669"/>
    <property type="project" value="UniProtKB-KW"/>
</dbReference>
<evidence type="ECO:0000256" key="7">
    <source>
        <dbReference type="ARBA" id="ARBA00023049"/>
    </source>
</evidence>
<dbReference type="PANTHER" id="PTHR11533">
    <property type="entry name" value="PROTEASE M1 ZINC METALLOPROTEASE"/>
    <property type="match status" value="1"/>
</dbReference>
<comment type="caution">
    <text evidence="15">The sequence shown here is derived from an EMBL/GenBank/DDBJ whole genome shotgun (WGS) entry which is preliminary data.</text>
</comment>
<evidence type="ECO:0000259" key="13">
    <source>
        <dbReference type="Pfam" id="PF11838"/>
    </source>
</evidence>
<dbReference type="AlphaFoldDB" id="A0A9P8AIE8"/>
<comment type="cofactor">
    <cofactor evidence="9 11">
        <name>Zn(2+)</name>
        <dbReference type="ChEBI" id="CHEBI:29105"/>
    </cofactor>
    <text evidence="9 11">Binds 1 zinc ion per subunit.</text>
</comment>
<dbReference type="Pfam" id="PF17900">
    <property type="entry name" value="Peptidase_M1_N"/>
    <property type="match status" value="1"/>
</dbReference>
<dbReference type="GeneID" id="66114034"/>
<feature type="domain" description="Peptidase M1 membrane alanine aminopeptidase" evidence="12">
    <location>
        <begin position="242"/>
        <end position="458"/>
    </location>
</feature>
<protein>
    <recommendedName>
        <fullName evidence="11">Aminopeptidase</fullName>
        <ecNumber evidence="11">3.4.11.-</ecNumber>
    </recommendedName>
</protein>
<dbReference type="Gene3D" id="2.60.40.1730">
    <property type="entry name" value="tricorn interacting facor f3 domain"/>
    <property type="match status" value="1"/>
</dbReference>
<feature type="binding site" evidence="9">
    <location>
        <position position="317"/>
    </location>
    <ligand>
        <name>Zn(2+)</name>
        <dbReference type="ChEBI" id="CHEBI:29105"/>
        <note>catalytic</note>
    </ligand>
</feature>
<dbReference type="GO" id="GO:0042277">
    <property type="term" value="F:peptide binding"/>
    <property type="evidence" value="ECO:0007669"/>
    <property type="project" value="TreeGrafter"/>
</dbReference>
<evidence type="ECO:0000256" key="3">
    <source>
        <dbReference type="ARBA" id="ARBA00022670"/>
    </source>
</evidence>
<name>A0A9P8AIE8_9ASCO</name>
<evidence type="ECO:0000259" key="14">
    <source>
        <dbReference type="Pfam" id="PF17900"/>
    </source>
</evidence>
<evidence type="ECO:0000256" key="9">
    <source>
        <dbReference type="PIRSR" id="PIRSR634016-3"/>
    </source>
</evidence>
<accession>A0A9P8AIE8</accession>
<evidence type="ECO:0000256" key="5">
    <source>
        <dbReference type="ARBA" id="ARBA00022801"/>
    </source>
</evidence>